<evidence type="ECO:0008006" key="3">
    <source>
        <dbReference type="Google" id="ProtNLM"/>
    </source>
</evidence>
<organism evidence="1 2">
    <name type="scientific">Riemerella columbipharyngis</name>
    <dbReference type="NCBI Taxonomy" id="1071918"/>
    <lineage>
        <taxon>Bacteria</taxon>
        <taxon>Pseudomonadati</taxon>
        <taxon>Bacteroidota</taxon>
        <taxon>Flavobacteriia</taxon>
        <taxon>Flavobacteriales</taxon>
        <taxon>Weeksellaceae</taxon>
        <taxon>Riemerella</taxon>
    </lineage>
</organism>
<gene>
    <name evidence="1" type="ORF">SAMN05421544_106101</name>
</gene>
<dbReference type="STRING" id="1071918.SAMN05421544_106101"/>
<dbReference type="OrthoDB" id="8887208at2"/>
<proteinExistence type="predicted"/>
<protein>
    <recommendedName>
        <fullName evidence="3">Outer membrane protein beta-barrel domain-containing protein</fullName>
    </recommendedName>
</protein>
<evidence type="ECO:0000313" key="1">
    <source>
        <dbReference type="EMBL" id="SDE29885.1"/>
    </source>
</evidence>
<accession>A0A1G7BUL7</accession>
<dbReference type="Proteomes" id="UP000198517">
    <property type="component" value="Unassembled WGS sequence"/>
</dbReference>
<reference evidence="1 2" key="1">
    <citation type="submission" date="2016-10" db="EMBL/GenBank/DDBJ databases">
        <authorList>
            <person name="de Groot N.N."/>
        </authorList>
    </citation>
    <scope>NUCLEOTIDE SEQUENCE [LARGE SCALE GENOMIC DNA]</scope>
    <source>
        <strain evidence="1 2">DSM 24015</strain>
    </source>
</reference>
<sequence>MRNRIIYIMLIFFGIGMSAQTRKPFEKGSVLLFWGWNRGWFSNSDIGFSGEGYKFQLDNVAAYDRPTKFDLGIYFGPTKVTLPQTNARIAYFIKDNVAIVLGLDHMKYVMDQNQTVNFHGYISDPKYAAYVKDGKVDLSDEQFLTFEHTDGLNYINIGAEKYKTLVNHRNFDLVWGYGAGGGVMFPKSNVKLFGNERSDRFHVAGFGADVRTNLNFVFWKHFVARVEAKYGYVNMWDIKTTLNNNPDKAWQDFAFGELNFGIGYTFRTKKNN</sequence>
<keyword evidence="2" id="KW-1185">Reference proteome</keyword>
<name>A0A1G7BUL7_9FLAO</name>
<dbReference type="AlphaFoldDB" id="A0A1G7BUL7"/>
<evidence type="ECO:0000313" key="2">
    <source>
        <dbReference type="Proteomes" id="UP000198517"/>
    </source>
</evidence>
<dbReference type="EMBL" id="FNAS01000006">
    <property type="protein sequence ID" value="SDE29885.1"/>
    <property type="molecule type" value="Genomic_DNA"/>
</dbReference>